<keyword evidence="3" id="KW-1185">Reference proteome</keyword>
<evidence type="ECO:0000259" key="1">
    <source>
        <dbReference type="PROSITE" id="PS50271"/>
    </source>
</evidence>
<dbReference type="RefSeq" id="WP_248354106.1">
    <property type="nucleotide sequence ID" value="NZ_AP025591.1"/>
</dbReference>
<organism evidence="2 3">
    <name type="scientific">Anaeromyxobacter oryzae</name>
    <dbReference type="NCBI Taxonomy" id="2918170"/>
    <lineage>
        <taxon>Bacteria</taxon>
        <taxon>Pseudomonadati</taxon>
        <taxon>Myxococcota</taxon>
        <taxon>Myxococcia</taxon>
        <taxon>Myxococcales</taxon>
        <taxon>Cystobacterineae</taxon>
        <taxon>Anaeromyxobacteraceae</taxon>
        <taxon>Anaeromyxobacter</taxon>
    </lineage>
</organism>
<protein>
    <recommendedName>
        <fullName evidence="1">UBP-type domain-containing protein</fullName>
    </recommendedName>
</protein>
<feature type="domain" description="UBP-type" evidence="1">
    <location>
        <begin position="1"/>
        <end position="92"/>
    </location>
</feature>
<dbReference type="Proteomes" id="UP001162891">
    <property type="component" value="Chromosome"/>
</dbReference>
<accession>A0ABM7X0N2</accession>
<gene>
    <name evidence="2" type="ORF">AMOR_43600</name>
</gene>
<sequence>MTCEHAREIRDVTPDAEGCTECLAKGDRWVHLRECLVCGHVACCDSSKNKHARGHWKKTGHPIIQSFEPGEDWRWCYEDDDYLDAEQPGAQP</sequence>
<dbReference type="EMBL" id="AP025591">
    <property type="protein sequence ID" value="BDG05364.1"/>
    <property type="molecule type" value="Genomic_DNA"/>
</dbReference>
<dbReference type="Gene3D" id="3.30.40.10">
    <property type="entry name" value="Zinc/RING finger domain, C3HC4 (zinc finger)"/>
    <property type="match status" value="1"/>
</dbReference>
<dbReference type="PROSITE" id="PS50271">
    <property type="entry name" value="ZF_UBP"/>
    <property type="match status" value="1"/>
</dbReference>
<name>A0ABM7X0N2_9BACT</name>
<evidence type="ECO:0000313" key="3">
    <source>
        <dbReference type="Proteomes" id="UP001162891"/>
    </source>
</evidence>
<dbReference type="InterPro" id="IPR013083">
    <property type="entry name" value="Znf_RING/FYVE/PHD"/>
</dbReference>
<reference evidence="3" key="1">
    <citation type="journal article" date="2022" name="Int. J. Syst. Evol. Microbiol.">
        <title>Anaeromyxobacter oryzae sp. nov., Anaeromyxobacter diazotrophicus sp. nov. and Anaeromyxobacter paludicola sp. nov., isolated from paddy soils.</title>
        <authorList>
            <person name="Itoh H."/>
            <person name="Xu Z."/>
            <person name="Mise K."/>
            <person name="Masuda Y."/>
            <person name="Ushijima N."/>
            <person name="Hayakawa C."/>
            <person name="Shiratori Y."/>
            <person name="Senoo K."/>
        </authorList>
    </citation>
    <scope>NUCLEOTIDE SEQUENCE [LARGE SCALE GENOMIC DNA]</scope>
    <source>
        <strain evidence="3">Red232</strain>
    </source>
</reference>
<dbReference type="SUPFAM" id="SSF57850">
    <property type="entry name" value="RING/U-box"/>
    <property type="match status" value="1"/>
</dbReference>
<evidence type="ECO:0000313" key="2">
    <source>
        <dbReference type="EMBL" id="BDG05364.1"/>
    </source>
</evidence>
<dbReference type="Pfam" id="PF02148">
    <property type="entry name" value="zf-UBP"/>
    <property type="match status" value="1"/>
</dbReference>
<proteinExistence type="predicted"/>
<dbReference type="InterPro" id="IPR001607">
    <property type="entry name" value="Znf_UBP"/>
</dbReference>